<evidence type="ECO:0000256" key="4">
    <source>
        <dbReference type="ARBA" id="ARBA00023136"/>
    </source>
</evidence>
<comment type="catalytic activity">
    <reaction evidence="6">
        <text>L-histidine(out) + L-arginine(in) = L-histidine(in) + L-arginine(out)</text>
        <dbReference type="Rhea" id="RHEA:71063"/>
        <dbReference type="ChEBI" id="CHEBI:32682"/>
        <dbReference type="ChEBI" id="CHEBI:57595"/>
    </reaction>
</comment>
<feature type="transmembrane region" description="Helical" evidence="7">
    <location>
        <begin position="41"/>
        <end position="62"/>
    </location>
</feature>
<proteinExistence type="inferred from homology"/>
<keyword evidence="2 7" id="KW-0812">Transmembrane</keyword>
<accession>A0A0C3BRL0</accession>
<dbReference type="GO" id="GO:0015174">
    <property type="term" value="F:basic amino acid transmembrane transporter activity"/>
    <property type="evidence" value="ECO:0007669"/>
    <property type="project" value="UniProtKB-ARBA"/>
</dbReference>
<name>A0A0C3BRL0_PILCF</name>
<evidence type="ECO:0000256" key="3">
    <source>
        <dbReference type="ARBA" id="ARBA00022989"/>
    </source>
</evidence>
<dbReference type="SMART" id="SM00679">
    <property type="entry name" value="CTNS"/>
    <property type="match status" value="1"/>
</dbReference>
<evidence type="ECO:0000256" key="7">
    <source>
        <dbReference type="SAM" id="Phobius"/>
    </source>
</evidence>
<feature type="transmembrane region" description="Helical" evidence="7">
    <location>
        <begin position="68"/>
        <end position="89"/>
    </location>
</feature>
<dbReference type="Proteomes" id="UP000054166">
    <property type="component" value="Unassembled WGS sequence"/>
</dbReference>
<dbReference type="InterPro" id="IPR051415">
    <property type="entry name" value="LAAT-1"/>
</dbReference>
<dbReference type="Gene3D" id="1.20.1280.290">
    <property type="match status" value="1"/>
</dbReference>
<reference evidence="9" key="2">
    <citation type="submission" date="2015-01" db="EMBL/GenBank/DDBJ databases">
        <title>Evolutionary Origins and Diversification of the Mycorrhizal Mutualists.</title>
        <authorList>
            <consortium name="DOE Joint Genome Institute"/>
            <consortium name="Mycorrhizal Genomics Consortium"/>
            <person name="Kohler A."/>
            <person name="Kuo A."/>
            <person name="Nagy L.G."/>
            <person name="Floudas D."/>
            <person name="Copeland A."/>
            <person name="Barry K.W."/>
            <person name="Cichocki N."/>
            <person name="Veneault-Fourrey C."/>
            <person name="LaButti K."/>
            <person name="Lindquist E.A."/>
            <person name="Lipzen A."/>
            <person name="Lundell T."/>
            <person name="Morin E."/>
            <person name="Murat C."/>
            <person name="Riley R."/>
            <person name="Ohm R."/>
            <person name="Sun H."/>
            <person name="Tunlid A."/>
            <person name="Henrissat B."/>
            <person name="Grigoriev I.V."/>
            <person name="Hibbett D.S."/>
            <person name="Martin F."/>
        </authorList>
    </citation>
    <scope>NUCLEOTIDE SEQUENCE [LARGE SCALE GENOMIC DNA]</scope>
    <source>
        <strain evidence="9">F 1598</strain>
    </source>
</reference>
<dbReference type="GO" id="GO:0034486">
    <property type="term" value="P:vacuolar transmembrane transport"/>
    <property type="evidence" value="ECO:0007669"/>
    <property type="project" value="UniProtKB-ARBA"/>
</dbReference>
<dbReference type="GO" id="GO:0098852">
    <property type="term" value="C:lytic vacuole membrane"/>
    <property type="evidence" value="ECO:0007669"/>
    <property type="project" value="UniProtKB-ARBA"/>
</dbReference>
<comment type="similarity">
    <text evidence="5">Belongs to the laat-1 family.</text>
</comment>
<dbReference type="FunFam" id="1.20.1280.290:FF:000009">
    <property type="entry name" value="PQ loop repeat family protein"/>
    <property type="match status" value="1"/>
</dbReference>
<dbReference type="STRING" id="765440.A0A0C3BRL0"/>
<reference evidence="8 9" key="1">
    <citation type="submission" date="2014-04" db="EMBL/GenBank/DDBJ databases">
        <authorList>
            <consortium name="DOE Joint Genome Institute"/>
            <person name="Kuo A."/>
            <person name="Tarkka M."/>
            <person name="Buscot F."/>
            <person name="Kohler A."/>
            <person name="Nagy L.G."/>
            <person name="Floudas D."/>
            <person name="Copeland A."/>
            <person name="Barry K.W."/>
            <person name="Cichocki N."/>
            <person name="Veneault-Fourrey C."/>
            <person name="LaButti K."/>
            <person name="Lindquist E.A."/>
            <person name="Lipzen A."/>
            <person name="Lundell T."/>
            <person name="Morin E."/>
            <person name="Murat C."/>
            <person name="Sun H."/>
            <person name="Tunlid A."/>
            <person name="Henrissat B."/>
            <person name="Grigoriev I.V."/>
            <person name="Hibbett D.S."/>
            <person name="Martin F."/>
            <person name="Nordberg H.P."/>
            <person name="Cantor M.N."/>
            <person name="Hua S.X."/>
        </authorList>
    </citation>
    <scope>NUCLEOTIDE SEQUENCE [LARGE SCALE GENOMIC DNA]</scope>
    <source>
        <strain evidence="8 9">F 1598</strain>
    </source>
</reference>
<evidence type="ECO:0000256" key="2">
    <source>
        <dbReference type="ARBA" id="ARBA00022692"/>
    </source>
</evidence>
<dbReference type="OrthoDB" id="8048523at2759"/>
<keyword evidence="3 7" id="KW-1133">Transmembrane helix</keyword>
<dbReference type="InterPro" id="IPR006603">
    <property type="entry name" value="PQ-loop_rpt"/>
</dbReference>
<organism evidence="8 9">
    <name type="scientific">Piloderma croceum (strain F 1598)</name>
    <dbReference type="NCBI Taxonomy" id="765440"/>
    <lineage>
        <taxon>Eukaryota</taxon>
        <taxon>Fungi</taxon>
        <taxon>Dikarya</taxon>
        <taxon>Basidiomycota</taxon>
        <taxon>Agaricomycotina</taxon>
        <taxon>Agaricomycetes</taxon>
        <taxon>Agaricomycetidae</taxon>
        <taxon>Atheliales</taxon>
        <taxon>Atheliaceae</taxon>
        <taxon>Piloderma</taxon>
    </lineage>
</organism>
<evidence type="ECO:0008006" key="10">
    <source>
        <dbReference type="Google" id="ProtNLM"/>
    </source>
</evidence>
<evidence type="ECO:0000313" key="9">
    <source>
        <dbReference type="Proteomes" id="UP000054166"/>
    </source>
</evidence>
<sequence length="186" mass="20813">MTGDVNILSPVLGGVSIGCWIVVYSPQIIENYQLKSGEGLSVLFVLVWLLGDLCNLFGAILAGLLPTVIILASYYTICDIILLLQIYFYRWDKKRRHSPDGVTEDSPLLDRHHHEDNVNHSRRRIYTLFAQYSGALILVCASGVISWWISTRSDIGGGTPQQPAEPKASEMTIQLFGWTSAILYRE</sequence>
<evidence type="ECO:0000256" key="1">
    <source>
        <dbReference type="ARBA" id="ARBA00004141"/>
    </source>
</evidence>
<evidence type="ECO:0000256" key="6">
    <source>
        <dbReference type="ARBA" id="ARBA00050768"/>
    </source>
</evidence>
<dbReference type="PANTHER" id="PTHR16201:SF44">
    <property type="entry name" value="SEVEN TRANSMEMBRANE PROTEIN 1"/>
    <property type="match status" value="1"/>
</dbReference>
<dbReference type="AlphaFoldDB" id="A0A0C3BRL0"/>
<keyword evidence="9" id="KW-1185">Reference proteome</keyword>
<feature type="transmembrane region" description="Helical" evidence="7">
    <location>
        <begin position="129"/>
        <end position="149"/>
    </location>
</feature>
<dbReference type="HOGENOM" id="CLU_019699_5_0_1"/>
<protein>
    <recommendedName>
        <fullName evidence="10">PQ-loop-domain-containing protein</fullName>
    </recommendedName>
</protein>
<dbReference type="PANTHER" id="PTHR16201">
    <property type="entry name" value="SEVEN TRANSMEMBRANE PROTEIN 1-RELATED"/>
    <property type="match status" value="1"/>
</dbReference>
<comment type="subcellular location">
    <subcellularLocation>
        <location evidence="1">Membrane</location>
        <topology evidence="1">Multi-pass membrane protein</topology>
    </subcellularLocation>
</comment>
<feature type="transmembrane region" description="Helical" evidence="7">
    <location>
        <begin position="6"/>
        <end position="29"/>
    </location>
</feature>
<evidence type="ECO:0000256" key="5">
    <source>
        <dbReference type="ARBA" id="ARBA00038039"/>
    </source>
</evidence>
<dbReference type="EMBL" id="KN832975">
    <property type="protein sequence ID" value="KIM89103.1"/>
    <property type="molecule type" value="Genomic_DNA"/>
</dbReference>
<keyword evidence="4 7" id="KW-0472">Membrane</keyword>
<dbReference type="Pfam" id="PF04193">
    <property type="entry name" value="PQ-loop"/>
    <property type="match status" value="1"/>
</dbReference>
<gene>
    <name evidence="8" type="ORF">PILCRDRAFT_813007</name>
</gene>
<evidence type="ECO:0000313" key="8">
    <source>
        <dbReference type="EMBL" id="KIM89103.1"/>
    </source>
</evidence>
<dbReference type="InParanoid" id="A0A0C3BRL0"/>